<evidence type="ECO:0000313" key="8">
    <source>
        <dbReference type="RefSeq" id="XP_035539685.1"/>
    </source>
</evidence>
<dbReference type="KEGG" id="jre:118344043"/>
<gene>
    <name evidence="8" type="primary">LOC118344043</name>
</gene>
<dbReference type="InParanoid" id="A0A6P9DVL2"/>
<dbReference type="Proteomes" id="UP000235220">
    <property type="component" value="Chromosome 12"/>
</dbReference>
<evidence type="ECO:0000256" key="5">
    <source>
        <dbReference type="ARBA" id="ARBA00023027"/>
    </source>
</evidence>
<dbReference type="Gene3D" id="3.30.360.10">
    <property type="entry name" value="Dihydrodipicolinate Reductase, domain 2"/>
    <property type="match status" value="1"/>
</dbReference>
<evidence type="ECO:0000256" key="2">
    <source>
        <dbReference type="ARBA" id="ARBA00007406"/>
    </source>
</evidence>
<comment type="similarity">
    <text evidence="2">Belongs to the glyceraldehyde-3-phosphate dehydrogenase family.</text>
</comment>
<dbReference type="InterPro" id="IPR020831">
    <property type="entry name" value="GlycerAld/Erythrose_P_DH"/>
</dbReference>
<keyword evidence="6" id="KW-0324">Glycolysis</keyword>
<comment type="pathway">
    <text evidence="1">Carbohydrate degradation; glycolysis; pyruvate from D-glyceraldehyde 3-phosphate: step 1/5.</text>
</comment>
<dbReference type="GO" id="GO:0004365">
    <property type="term" value="F:glyceraldehyde-3-phosphate dehydrogenase (NAD+) (phosphorylating) activity"/>
    <property type="evidence" value="ECO:0007669"/>
    <property type="project" value="UniProtKB-EC"/>
</dbReference>
<keyword evidence="7" id="KW-1185">Reference proteome</keyword>
<reference evidence="8" key="1">
    <citation type="submission" date="2025-08" db="UniProtKB">
        <authorList>
            <consortium name="RefSeq"/>
        </authorList>
    </citation>
    <scope>IDENTIFICATION</scope>
    <source>
        <tissue evidence="8">Leaves</tissue>
    </source>
</reference>
<proteinExistence type="inferred from homology"/>
<dbReference type="PANTHER" id="PTHR10836">
    <property type="entry name" value="GLYCERALDEHYDE 3-PHOSPHATE DEHYDROGENASE"/>
    <property type="match status" value="1"/>
</dbReference>
<dbReference type="PANTHER" id="PTHR10836:SF112">
    <property type="entry name" value="GLYCERALDEHYDE-3-PHOSPHATE DEHYDROGENASE GAPC1, CYTOSOLIC-RELATED"/>
    <property type="match status" value="1"/>
</dbReference>
<accession>A0A6P9DVL2</accession>
<evidence type="ECO:0000256" key="3">
    <source>
        <dbReference type="ARBA" id="ARBA00013119"/>
    </source>
</evidence>
<dbReference type="OrthoDB" id="1735609at2759"/>
<dbReference type="GeneID" id="118344043"/>
<dbReference type="EC" id="1.2.1.12" evidence="3"/>
<sequence length="116" mass="12994">MSQQVLEDYYKVLEVDDDALVKQVVLGLWENKLMECAKALKVNAGTEPEVDLGPVIRKQVRTSVLCNIFIKCSSIFDAKAGIAQNDNFVKLGAWFDNESHYSTAVLDLIRHIASIH</sequence>
<dbReference type="Gene3D" id="3.40.50.720">
    <property type="entry name" value="NAD(P)-binding Rossmann-like Domain"/>
    <property type="match status" value="1"/>
</dbReference>
<evidence type="ECO:0000256" key="4">
    <source>
        <dbReference type="ARBA" id="ARBA00023002"/>
    </source>
</evidence>
<dbReference type="AlphaFoldDB" id="A0A6P9DVL2"/>
<keyword evidence="4" id="KW-0560">Oxidoreductase</keyword>
<keyword evidence="5" id="KW-0520">NAD</keyword>
<evidence type="ECO:0000256" key="6">
    <source>
        <dbReference type="ARBA" id="ARBA00023152"/>
    </source>
</evidence>
<dbReference type="GO" id="GO:0006096">
    <property type="term" value="P:glycolytic process"/>
    <property type="evidence" value="ECO:0007669"/>
    <property type="project" value="UniProtKB-KW"/>
</dbReference>
<evidence type="ECO:0000313" key="7">
    <source>
        <dbReference type="Proteomes" id="UP000235220"/>
    </source>
</evidence>
<evidence type="ECO:0000256" key="1">
    <source>
        <dbReference type="ARBA" id="ARBA00004869"/>
    </source>
</evidence>
<dbReference type="RefSeq" id="XP_035539685.1">
    <property type="nucleotide sequence ID" value="XM_035683792.1"/>
</dbReference>
<protein>
    <recommendedName>
        <fullName evidence="3">glyceraldehyde-3-phosphate dehydrogenase (phosphorylating)</fullName>
        <ecNumber evidence="3">1.2.1.12</ecNumber>
    </recommendedName>
</protein>
<organism evidence="7 8">
    <name type="scientific">Juglans regia</name>
    <name type="common">English walnut</name>
    <dbReference type="NCBI Taxonomy" id="51240"/>
    <lineage>
        <taxon>Eukaryota</taxon>
        <taxon>Viridiplantae</taxon>
        <taxon>Streptophyta</taxon>
        <taxon>Embryophyta</taxon>
        <taxon>Tracheophyta</taxon>
        <taxon>Spermatophyta</taxon>
        <taxon>Magnoliopsida</taxon>
        <taxon>eudicotyledons</taxon>
        <taxon>Gunneridae</taxon>
        <taxon>Pentapetalae</taxon>
        <taxon>rosids</taxon>
        <taxon>fabids</taxon>
        <taxon>Fagales</taxon>
        <taxon>Juglandaceae</taxon>
        <taxon>Juglans</taxon>
    </lineage>
</organism>
<name>A0A6P9DVL2_JUGRE</name>